<dbReference type="Gene3D" id="3.90.320.10">
    <property type="match status" value="1"/>
</dbReference>
<protein>
    <submittedName>
        <fullName evidence="2">PD-(D/E)XK nuclease family protein</fullName>
    </submittedName>
</protein>
<evidence type="ECO:0000259" key="1">
    <source>
        <dbReference type="Pfam" id="PF12705"/>
    </source>
</evidence>
<dbReference type="Pfam" id="PF12705">
    <property type="entry name" value="PDDEXK_1"/>
    <property type="match status" value="1"/>
</dbReference>
<gene>
    <name evidence="2" type="ORF">N5A56_015165</name>
</gene>
<dbReference type="EMBL" id="JAOSLC020000003">
    <property type="protein sequence ID" value="MDD7915677.1"/>
    <property type="molecule type" value="Genomic_DNA"/>
</dbReference>
<evidence type="ECO:0000313" key="3">
    <source>
        <dbReference type="Proteomes" id="UP001151478"/>
    </source>
</evidence>
<proteinExistence type="predicted"/>
<dbReference type="InterPro" id="IPR038726">
    <property type="entry name" value="PDDEXK_AddAB-type"/>
</dbReference>
<organism evidence="2 3">
    <name type="scientific">Polaribacter ponticola</name>
    <dbReference type="NCBI Taxonomy" id="2978475"/>
    <lineage>
        <taxon>Bacteria</taxon>
        <taxon>Pseudomonadati</taxon>
        <taxon>Bacteroidota</taxon>
        <taxon>Flavobacteriia</taxon>
        <taxon>Flavobacteriales</taxon>
        <taxon>Flavobacteriaceae</taxon>
    </lineage>
</organism>
<feature type="domain" description="PD-(D/E)XK endonuclease-like" evidence="1">
    <location>
        <begin position="2"/>
        <end position="126"/>
    </location>
</feature>
<sequence length="134" mass="15593">MKLHGNVDRVDELNGEVRIIDYKSGMVKATELKVLDFEVLREKEQYKAIQVLLYAFLFTKSKNFNPTKKIKGGIFSFKNLNQGFLSINFSSKPKNPDTVITQEKLDDFITELKKYIKEIYNSEISFIEPADLKY</sequence>
<comment type="caution">
    <text evidence="2">The sequence shown here is derived from an EMBL/GenBank/DDBJ whole genome shotgun (WGS) entry which is preliminary data.</text>
</comment>
<keyword evidence="3" id="KW-1185">Reference proteome</keyword>
<name>A0ABT5SEJ4_9FLAO</name>
<dbReference type="Proteomes" id="UP001151478">
    <property type="component" value="Unassembled WGS sequence"/>
</dbReference>
<dbReference type="InterPro" id="IPR011604">
    <property type="entry name" value="PDDEXK-like_dom_sf"/>
</dbReference>
<reference evidence="2" key="1">
    <citation type="submission" date="2023-02" db="EMBL/GenBank/DDBJ databases">
        <title>Polaribacter ponticola sp. nov., isolated from seawater.</title>
        <authorList>
            <person name="Baek J.H."/>
            <person name="Kim J.M."/>
            <person name="Choi D.G."/>
            <person name="Jeon C.O."/>
        </authorList>
    </citation>
    <scope>NUCLEOTIDE SEQUENCE</scope>
    <source>
        <strain evidence="2">MSW5</strain>
    </source>
</reference>
<evidence type="ECO:0000313" key="2">
    <source>
        <dbReference type="EMBL" id="MDD7915677.1"/>
    </source>
</evidence>
<accession>A0ABT5SEJ4</accession>